<reference evidence="2" key="1">
    <citation type="submission" date="2020-08" db="EMBL/GenBank/DDBJ databases">
        <title>Genome public.</title>
        <authorList>
            <person name="Liu C."/>
            <person name="Sun Q."/>
        </authorList>
    </citation>
    <scope>NUCLEOTIDE SEQUENCE</scope>
    <source>
        <strain evidence="2">NSJ-40</strain>
    </source>
</reference>
<dbReference type="RefSeq" id="WP_249319280.1">
    <property type="nucleotide sequence ID" value="NZ_JACRSN010000008.1"/>
</dbReference>
<dbReference type="InterPro" id="IPR021944">
    <property type="entry name" value="DUF3560"/>
</dbReference>
<comment type="caution">
    <text evidence="2">The sequence shown here is derived from an EMBL/GenBank/DDBJ whole genome shotgun (WGS) entry which is preliminary data.</text>
</comment>
<feature type="region of interest" description="Disordered" evidence="1">
    <location>
        <begin position="259"/>
        <end position="280"/>
    </location>
</feature>
<proteinExistence type="predicted"/>
<name>A0A926HSB7_9FIRM</name>
<sequence>MNSYEEKKQRRIDYYNEKAEKFEQQSSQLAHESSKMVEAIPLGQPLLVDHYSYKSDKNYRDRAWGKMEKSVEAGQKADYYRSKAEAAEKNTAIFSDDPEAVTKLKEKLQQRQDLQSHMKKVNAYYRKNGTMKGFEGISDEKAAEIDESVKNDYSWITAPYAPYELSNNNAEINRLKKRIESLERREETGFVGWQFEGGEAVANQEENRLQLLFDEKPGEEQRSKLKSWGFRWSPSNKAWQRQLNGNAIYAAGQIDFIKPLDGRTPRELQPKPKAKGEQER</sequence>
<dbReference type="AlphaFoldDB" id="A0A926HSB7"/>
<protein>
    <submittedName>
        <fullName evidence="2">DUF3560 domain-containing protein</fullName>
    </submittedName>
</protein>
<evidence type="ECO:0000313" key="2">
    <source>
        <dbReference type="EMBL" id="MBC8533675.1"/>
    </source>
</evidence>
<accession>A0A926HSB7</accession>
<dbReference type="Pfam" id="PF12083">
    <property type="entry name" value="DUF3560"/>
    <property type="match status" value="1"/>
</dbReference>
<dbReference type="EMBL" id="JACRSN010000008">
    <property type="protein sequence ID" value="MBC8533675.1"/>
    <property type="molecule type" value="Genomic_DNA"/>
</dbReference>
<evidence type="ECO:0000256" key="1">
    <source>
        <dbReference type="SAM" id="MobiDB-lite"/>
    </source>
</evidence>
<gene>
    <name evidence="2" type="ORF">IAG03_06585</name>
</gene>
<dbReference type="Proteomes" id="UP000651482">
    <property type="component" value="Unassembled WGS sequence"/>
</dbReference>
<organism evidence="2 3">
    <name type="scientific">Yeguia hominis</name>
    <dbReference type="NCBI Taxonomy" id="2763662"/>
    <lineage>
        <taxon>Bacteria</taxon>
        <taxon>Bacillati</taxon>
        <taxon>Bacillota</taxon>
        <taxon>Clostridia</taxon>
        <taxon>Eubacteriales</taxon>
        <taxon>Yeguiaceae</taxon>
        <taxon>Yeguia</taxon>
    </lineage>
</organism>
<keyword evidence="3" id="KW-1185">Reference proteome</keyword>
<evidence type="ECO:0000313" key="3">
    <source>
        <dbReference type="Proteomes" id="UP000651482"/>
    </source>
</evidence>